<feature type="region of interest" description="Disordered" evidence="1">
    <location>
        <begin position="694"/>
        <end position="713"/>
    </location>
</feature>
<dbReference type="Proteomes" id="UP001258017">
    <property type="component" value="Unassembled WGS sequence"/>
</dbReference>
<feature type="domain" description="Uncharacterized bromodomain-containing protein 10 helical" evidence="2">
    <location>
        <begin position="39"/>
        <end position="181"/>
    </location>
</feature>
<dbReference type="PANTHER" id="PTHR31095:SF3">
    <property type="entry name" value="RIKEN CDNA 9930021J03 GENE"/>
    <property type="match status" value="1"/>
</dbReference>
<keyword evidence="4" id="KW-1185">Reference proteome</keyword>
<feature type="region of interest" description="Disordered" evidence="1">
    <location>
        <begin position="757"/>
        <end position="811"/>
    </location>
</feature>
<feature type="compositionally biased region" description="Polar residues" evidence="1">
    <location>
        <begin position="342"/>
        <end position="354"/>
    </location>
</feature>
<feature type="region of interest" description="Disordered" evidence="1">
    <location>
        <begin position="1"/>
        <end position="24"/>
    </location>
</feature>
<feature type="compositionally biased region" description="Acidic residues" evidence="1">
    <location>
        <begin position="13"/>
        <end position="24"/>
    </location>
</feature>
<dbReference type="PANTHER" id="PTHR31095">
    <property type="entry name" value="RIKEN CDNA 9930021J03 GENE"/>
    <property type="match status" value="1"/>
</dbReference>
<evidence type="ECO:0000256" key="1">
    <source>
        <dbReference type="SAM" id="MobiDB-lite"/>
    </source>
</evidence>
<feature type="region of interest" description="Disordered" evidence="1">
    <location>
        <begin position="239"/>
        <end position="279"/>
    </location>
</feature>
<reference evidence="3" key="2">
    <citation type="journal article" date="2023" name="Commun. Biol.">
        <title>Intrasexual cuticular hydrocarbon dimorphism in a wasp sheds light on hydrocarbon biosynthesis genes in Hymenoptera.</title>
        <authorList>
            <person name="Moris V.C."/>
            <person name="Podsiadlowski L."/>
            <person name="Martin S."/>
            <person name="Oeyen J.P."/>
            <person name="Donath A."/>
            <person name="Petersen M."/>
            <person name="Wilbrandt J."/>
            <person name="Misof B."/>
            <person name="Liedtke D."/>
            <person name="Thamm M."/>
            <person name="Scheiner R."/>
            <person name="Schmitt T."/>
            <person name="Niehuis O."/>
        </authorList>
    </citation>
    <scope>NUCLEOTIDE SEQUENCE</scope>
    <source>
        <strain evidence="3">GBR_01_08_01A</strain>
    </source>
</reference>
<feature type="compositionally biased region" description="Polar residues" evidence="1">
    <location>
        <begin position="856"/>
        <end position="867"/>
    </location>
</feature>
<sequence length="921" mass="105899">MSRNNKKRKLEGEDQVTTDSEEEGFFSEKLKEEMESMWEIPQIFQFLHLTKEVLNISHLTIYEVERMFLIPRASKQLANIMTCLLSCPMTKTKLCKIPLMPYEFWTNILMHKMKNWFKLYYGKHRNVVKVLETIGIEPEFWNVFSDASILDGKDFEDLSFKQRVWLLKTICDTVMHTRKTIQEEMAKQTWENQAEINLGTDRHGARYIYFPQFIATELRIYKHCMNNKILSTVKPFIPKTSSESDTKSKVQNLLDGKVKRNRKRKPRWQNGLSSKAKRRIKKKVDKEVYTCNCYINSTMNSSISKDTGLSCTSSHSQNNNNNNINLHSLDRKRTRSSSKTSVETAVSNSRECSNIKSSGYDTSISDNSQSVNISLKESTFKGFSKSANKKHSIAVINRILNRLETEIDIKTDIEISTSVCKLLTRKNSIGLSLSENRSSDHCLDNLSNNSKTDDEKLNEIIEIENTMLKGKSVSITSRDINNLNSIPLTSKSDDEKLNETQTSITSKISQTSNGSPNIINECDMTHKEKPTTDRNVENKKENENIINKKVPKINQTQTCMRRSLRNKITLRMQHKLFHNGANKIINSKINSVKTNLKNTDETTSFKEMLKDLGISNFRLVADSVETLRDLISSFSLNKIDTNNDDNDILESHPLCEVILVNKLTELLNSVEKFETVLKDTTRKAKSKLQKEWTNFKEGSMEDQDSSGESGHSSNWWILGSQGYSLPNSGDTTLQTLQKSTLSPVVTQNARCEIQEQCTSEKEKEYEETNGKEPDTTSNDREQAIGGVDRKEEHQEEKGEEIEYDTKEEGQQTRRVLRTRGMSSYTEQLYFNEEIYENELDKWTDIEAMYATPGTQTCTSAANSSSKIGHNDDWSEKEDSDQDWILPSSRKRKNKRPCKYIDINNNYFGLISSQLTKLVEKY</sequence>
<feature type="region of interest" description="Disordered" evidence="1">
    <location>
        <begin position="856"/>
        <end position="892"/>
    </location>
</feature>
<proteinExistence type="predicted"/>
<feature type="region of interest" description="Disordered" evidence="1">
    <location>
        <begin position="306"/>
        <end position="354"/>
    </location>
</feature>
<evidence type="ECO:0000313" key="3">
    <source>
        <dbReference type="EMBL" id="KAK2575315.1"/>
    </source>
</evidence>
<reference evidence="3" key="1">
    <citation type="submission" date="2021-08" db="EMBL/GenBank/DDBJ databases">
        <authorList>
            <person name="Misof B."/>
            <person name="Oliver O."/>
            <person name="Podsiadlowski L."/>
            <person name="Donath A."/>
            <person name="Peters R."/>
            <person name="Mayer C."/>
            <person name="Rust J."/>
            <person name="Gunkel S."/>
            <person name="Lesny P."/>
            <person name="Martin S."/>
            <person name="Oeyen J.P."/>
            <person name="Petersen M."/>
            <person name="Panagiotis P."/>
            <person name="Wilbrandt J."/>
            <person name="Tanja T."/>
        </authorList>
    </citation>
    <scope>NUCLEOTIDE SEQUENCE</scope>
    <source>
        <strain evidence="3">GBR_01_08_01A</strain>
        <tissue evidence="3">Thorax + abdomen</tissue>
    </source>
</reference>
<dbReference type="Pfam" id="PF23450">
    <property type="entry name" value="KIAA2026_hel"/>
    <property type="match status" value="1"/>
</dbReference>
<evidence type="ECO:0000259" key="2">
    <source>
        <dbReference type="Pfam" id="PF23450"/>
    </source>
</evidence>
<feature type="compositionally biased region" description="Polar residues" evidence="1">
    <location>
        <begin position="306"/>
        <end position="317"/>
    </location>
</feature>
<organism evidence="3 4">
    <name type="scientific">Odynerus spinipes</name>
    <dbReference type="NCBI Taxonomy" id="1348599"/>
    <lineage>
        <taxon>Eukaryota</taxon>
        <taxon>Metazoa</taxon>
        <taxon>Ecdysozoa</taxon>
        <taxon>Arthropoda</taxon>
        <taxon>Hexapoda</taxon>
        <taxon>Insecta</taxon>
        <taxon>Pterygota</taxon>
        <taxon>Neoptera</taxon>
        <taxon>Endopterygota</taxon>
        <taxon>Hymenoptera</taxon>
        <taxon>Apocrita</taxon>
        <taxon>Aculeata</taxon>
        <taxon>Vespoidea</taxon>
        <taxon>Vespidae</taxon>
        <taxon>Eumeninae</taxon>
        <taxon>Odynerus</taxon>
    </lineage>
</organism>
<name>A0AAD9VIV5_9HYME</name>
<dbReference type="AlphaFoldDB" id="A0AAD9VIV5"/>
<dbReference type="InterPro" id="IPR040214">
    <property type="entry name" value="BRD10"/>
</dbReference>
<dbReference type="EMBL" id="JAIFRP010004454">
    <property type="protein sequence ID" value="KAK2575315.1"/>
    <property type="molecule type" value="Genomic_DNA"/>
</dbReference>
<accession>A0AAD9VIV5</accession>
<evidence type="ECO:0000313" key="4">
    <source>
        <dbReference type="Proteomes" id="UP001258017"/>
    </source>
</evidence>
<dbReference type="InterPro" id="IPR056522">
    <property type="entry name" value="KIAA2026_hel"/>
</dbReference>
<protein>
    <recommendedName>
        <fullName evidence="2">Uncharacterized bromodomain-containing protein 10 helical domain-containing protein</fullName>
    </recommendedName>
</protein>
<gene>
    <name evidence="3" type="ORF">KPH14_008163</name>
</gene>
<comment type="caution">
    <text evidence="3">The sequence shown here is derived from an EMBL/GenBank/DDBJ whole genome shotgun (WGS) entry which is preliminary data.</text>
</comment>
<feature type="compositionally biased region" description="Basic and acidic residues" evidence="1">
    <location>
        <begin position="758"/>
        <end position="796"/>
    </location>
</feature>